<proteinExistence type="predicted"/>
<accession>A0A834XSB6</accession>
<sequence length="670" mass="76488">MSKRKRLSKICFNPFQETKPCKNKSVNDLRQFPQKDLWKFPLADETCSLCSPVSSQSSSVGHASNFSSSLRTYADNSLEEFLKISPVKTFRVDRVSYQTQKLEEIYAAVNARFVSQFGNLPKTKNDELIEDHNSMLENLKKMYMREKDRSVRLKLLSVLPSNWDISRVQSEFHCSRPTVLAARQLITDSPNDSAGSQISSRKPGNKPLDQETLKLVTSFYEDDSNSRQLAGIRDVKSVKKSDGTRENIQKRLILSNLRELYTCFKLEHPELAIGFTKFTSLRPQHCVIAGASGTHTVCVCTIHQNVKLMLEGCNFSYLIKDNEWIEKSDPIYNNLLKKLLCQNPTESCHNRTCTKCPGSYEIVTFFEQLFDDHGINEISYKQWTSTDRCTIINVVTPGDEFIETLIKQLQLLVRHDYVSKSQSRYYSNLKSKLQVGEFIVTLDFAENYAFIVQESVQAFHYNNDQATIFPMSIYFNDNGTIQHCSFVGISDGLKHDYVMIHLFQVELIAYLKNKFSCVEKIYYFSDGAPQQFKNKNSFTNLCYHKTDFGVEANWSFFATSHGKGPCDGLAGTIKRNARKKSLQMGTSAEIITPYSLFQWAKQSLTNIDFIFIDNKEYLEAKPILDKRALYSKTVKGTQSLHFFSPIPDNFGSVLVSSVSESSTSSIVKLF</sequence>
<dbReference type="AlphaFoldDB" id="A0A834XSB6"/>
<evidence type="ECO:0000313" key="2">
    <source>
        <dbReference type="EMBL" id="KAF7992548.1"/>
    </source>
</evidence>
<feature type="region of interest" description="Disordered" evidence="1">
    <location>
        <begin position="188"/>
        <end position="208"/>
    </location>
</feature>
<dbReference type="PANTHER" id="PTHR46601">
    <property type="entry name" value="ULP_PROTEASE DOMAIN-CONTAINING PROTEIN"/>
    <property type="match status" value="1"/>
</dbReference>
<reference evidence="2 3" key="1">
    <citation type="submission" date="2020-08" db="EMBL/GenBank/DDBJ databases">
        <title>Aphidius gifuensis genome sequencing and assembly.</title>
        <authorList>
            <person name="Du Z."/>
        </authorList>
    </citation>
    <scope>NUCLEOTIDE SEQUENCE [LARGE SCALE GENOMIC DNA]</scope>
    <source>
        <strain evidence="2">YNYX2018</strain>
        <tissue evidence="2">Adults</tissue>
    </source>
</reference>
<evidence type="ECO:0000313" key="3">
    <source>
        <dbReference type="Proteomes" id="UP000639338"/>
    </source>
</evidence>
<dbReference type="EMBL" id="JACMRX010000003">
    <property type="protein sequence ID" value="KAF7992548.1"/>
    <property type="molecule type" value="Genomic_DNA"/>
</dbReference>
<feature type="compositionally biased region" description="Polar residues" evidence="1">
    <location>
        <begin position="188"/>
        <end position="202"/>
    </location>
</feature>
<gene>
    <name evidence="2" type="ORF">HCN44_004892</name>
</gene>
<dbReference type="Proteomes" id="UP000639338">
    <property type="component" value="Unassembled WGS sequence"/>
</dbReference>
<evidence type="ECO:0000256" key="1">
    <source>
        <dbReference type="SAM" id="MobiDB-lite"/>
    </source>
</evidence>
<keyword evidence="3" id="KW-1185">Reference proteome</keyword>
<protein>
    <submittedName>
        <fullName evidence="2">Uncharacterized protein</fullName>
    </submittedName>
</protein>
<organism evidence="2 3">
    <name type="scientific">Aphidius gifuensis</name>
    <name type="common">Parasitoid wasp</name>
    <dbReference type="NCBI Taxonomy" id="684658"/>
    <lineage>
        <taxon>Eukaryota</taxon>
        <taxon>Metazoa</taxon>
        <taxon>Ecdysozoa</taxon>
        <taxon>Arthropoda</taxon>
        <taxon>Hexapoda</taxon>
        <taxon>Insecta</taxon>
        <taxon>Pterygota</taxon>
        <taxon>Neoptera</taxon>
        <taxon>Endopterygota</taxon>
        <taxon>Hymenoptera</taxon>
        <taxon>Apocrita</taxon>
        <taxon>Ichneumonoidea</taxon>
        <taxon>Braconidae</taxon>
        <taxon>Aphidiinae</taxon>
        <taxon>Aphidius</taxon>
    </lineage>
</organism>
<name>A0A834XSB6_APHGI</name>
<comment type="caution">
    <text evidence="2">The sequence shown here is derived from an EMBL/GenBank/DDBJ whole genome shotgun (WGS) entry which is preliminary data.</text>
</comment>
<dbReference type="PANTHER" id="PTHR46601:SF1">
    <property type="entry name" value="ADF-H DOMAIN-CONTAINING PROTEIN"/>
    <property type="match status" value="1"/>
</dbReference>
<dbReference type="OrthoDB" id="10043418at2759"/>